<dbReference type="GO" id="GO:0008270">
    <property type="term" value="F:zinc ion binding"/>
    <property type="evidence" value="ECO:0007669"/>
    <property type="project" value="UniProtKB-KW"/>
</dbReference>
<feature type="region of interest" description="Disordered" evidence="9">
    <location>
        <begin position="1"/>
        <end position="21"/>
    </location>
</feature>
<evidence type="ECO:0000256" key="1">
    <source>
        <dbReference type="ARBA" id="ARBA00004123"/>
    </source>
</evidence>
<evidence type="ECO:0000256" key="2">
    <source>
        <dbReference type="ARBA" id="ARBA00006801"/>
    </source>
</evidence>
<dbReference type="GO" id="GO:0000785">
    <property type="term" value="C:chromatin"/>
    <property type="evidence" value="ECO:0007669"/>
    <property type="project" value="TreeGrafter"/>
</dbReference>
<keyword evidence="4" id="KW-0805">Transcription regulation</keyword>
<keyword evidence="14" id="KW-1185">Reference proteome</keyword>
<evidence type="ECO:0000256" key="6">
    <source>
        <dbReference type="ARBA" id="ARBA00023242"/>
    </source>
</evidence>
<dbReference type="SUPFAM" id="SSF51197">
    <property type="entry name" value="Clavaminate synthase-like"/>
    <property type="match status" value="1"/>
</dbReference>
<dbReference type="PROSITE" id="PS51184">
    <property type="entry name" value="JMJC"/>
    <property type="match status" value="1"/>
</dbReference>
<dbReference type="InterPro" id="IPR014977">
    <property type="entry name" value="WRC_dom"/>
</dbReference>
<keyword evidence="3" id="KW-0479">Metal-binding</keyword>
<feature type="compositionally biased region" description="Acidic residues" evidence="9">
    <location>
        <begin position="139"/>
        <end position="148"/>
    </location>
</feature>
<evidence type="ECO:0000259" key="12">
    <source>
        <dbReference type="PROSITE" id="PS51667"/>
    </source>
</evidence>
<dbReference type="EMBL" id="VOIH02000002">
    <property type="protein sequence ID" value="KAF3454431.1"/>
    <property type="molecule type" value="Genomic_DNA"/>
</dbReference>
<dbReference type="GO" id="GO:0003712">
    <property type="term" value="F:transcription coregulator activity"/>
    <property type="evidence" value="ECO:0007669"/>
    <property type="project" value="TreeGrafter"/>
</dbReference>
<feature type="domain" description="WRC" evidence="12">
    <location>
        <begin position="17"/>
        <end position="61"/>
    </location>
</feature>
<evidence type="ECO:0008006" key="15">
    <source>
        <dbReference type="Google" id="ProtNLM"/>
    </source>
</evidence>
<evidence type="ECO:0000256" key="3">
    <source>
        <dbReference type="ARBA" id="ARBA00022723"/>
    </source>
</evidence>
<evidence type="ECO:0000256" key="5">
    <source>
        <dbReference type="ARBA" id="ARBA00023163"/>
    </source>
</evidence>
<sequence>MDNPRSASGNGEDNVGIPDDLRCKRSDGKQWRCTAMSMPDKTVCEKHYIQAKKRAANSAMRANLKKAKRKSLGETDVYLESRSEDYDAPLVNPKVEDYSLPVSGKKYSEKASKSQFRYSPESPPIRSLSVRNPPKRDDDSEQEFEEYEESWRTYRTPPVSAMDSSRNRSQRSFDANAMTVSEYSDGNTESSEEVGGQTCHQCRRNDRDRVVWCLRCDRRGYCDSCISTRYSDISLEDIQRICPACRGICNCKVCLRGDNLIKVRIREIPVLKKLQYLYCLLSSVLPIIKQIHQEQCTEVELEKGLRGTEIDLARTKLNADEQMCCNFCRIPIIDYHRHCANCTYDLCLNCSWDLRDNGEVVDSKIDEKILEKETIVEQLKVPRVKLNFSGKCPDWKANNDGSIPCPPKEYGGCGYSTLNLSRIFKMNWVAKLVKNVEEMVSGCKVDNACGPDKTVFNDPKHCQYAHRENGDDNFLYCPASQDVKSDGVDEFRKHWARGEPIIIKHVFDNSSISSWDPITIWRGIRETTDERLKDENRAVKAIDCLDWSEIDIELGQFIKGYSEGRIHENGWPEMLKLKDWPSPSASEEFLLYQRPEFISKLPLLEYIHSKWGLLNVAAKLPHYSLQNDVGPKIFISYGTYEDLGRGNSVTNLRFNIRDMVYLLVHTCEVKIKGWQRTKIEKIKKSFEESKLQERDPEISLDGRSPDMSLSEPNMENEYEARYDEDKDEIMVDQGIGNTSTVEGDAVNSEQSSRDGEDISEKTVPGVLWDVFRHQDVPKLIDYLRIHWKEFGECKSETNGFVTRPLYDETIFLDSHHKRKLKEEFGVEPWSFEQHLGQAVFVPAGCPFQVRNLQSTVQLGFDFLSPESLGKAVKMAEEIRCLPNDHEAKIQVLEVGKISLYAASSAIKEVQKLVLDPKLGAELGFEDPNLTAAVSENLENMTKRKQLTCP</sequence>
<dbReference type="PANTHER" id="PTHR12549">
    <property type="entry name" value="JMJC DOMAIN-CONTAINING HISTONE DEMETHYLATION PROTEIN"/>
    <property type="match status" value="1"/>
</dbReference>
<comment type="caution">
    <text evidence="8">Lacks conserved residue(s) required for the propagation of feature annotation.</text>
</comment>
<dbReference type="GO" id="GO:0032454">
    <property type="term" value="F:histone H3K9 demethylase activity"/>
    <property type="evidence" value="ECO:0007669"/>
    <property type="project" value="InterPro"/>
</dbReference>
<evidence type="ECO:0000256" key="4">
    <source>
        <dbReference type="ARBA" id="ARBA00023015"/>
    </source>
</evidence>
<evidence type="ECO:0000259" key="10">
    <source>
        <dbReference type="PROSITE" id="PS50089"/>
    </source>
</evidence>
<keyword evidence="7" id="KW-0862">Zinc</keyword>
<dbReference type="Pfam" id="PF08879">
    <property type="entry name" value="WRC"/>
    <property type="match status" value="1"/>
</dbReference>
<gene>
    <name evidence="13" type="ORF">FNV43_RR04878</name>
</gene>
<dbReference type="PROSITE" id="PS51667">
    <property type="entry name" value="WRC"/>
    <property type="match status" value="1"/>
</dbReference>
<evidence type="ECO:0000256" key="8">
    <source>
        <dbReference type="PROSITE-ProRule" id="PRU01002"/>
    </source>
</evidence>
<feature type="region of interest" description="Disordered" evidence="9">
    <location>
        <begin position="60"/>
        <end position="150"/>
    </location>
</feature>
<dbReference type="PROSITE" id="PS50089">
    <property type="entry name" value="ZF_RING_2"/>
    <property type="match status" value="1"/>
</dbReference>
<dbReference type="Pfam" id="PF10497">
    <property type="entry name" value="zf-4CXXC_R1"/>
    <property type="match status" value="1"/>
</dbReference>
<reference evidence="13" key="1">
    <citation type="submission" date="2020-03" db="EMBL/GenBank/DDBJ databases">
        <title>A high-quality chromosome-level genome assembly of a woody plant with both climbing and erect habits, Rhamnella rubrinervis.</title>
        <authorList>
            <person name="Lu Z."/>
            <person name="Yang Y."/>
            <person name="Zhu X."/>
            <person name="Sun Y."/>
        </authorList>
    </citation>
    <scope>NUCLEOTIDE SEQUENCE</scope>
    <source>
        <strain evidence="13">BYM</strain>
        <tissue evidence="13">Leaf</tissue>
    </source>
</reference>
<name>A0A8K0MPZ9_9ROSA</name>
<keyword evidence="7" id="KW-0863">Zinc-finger</keyword>
<dbReference type="Pfam" id="PF02373">
    <property type="entry name" value="JmjC"/>
    <property type="match status" value="1"/>
</dbReference>
<dbReference type="Gene3D" id="2.60.120.650">
    <property type="entry name" value="Cupin"/>
    <property type="match status" value="1"/>
</dbReference>
<evidence type="ECO:0000313" key="14">
    <source>
        <dbReference type="Proteomes" id="UP000796880"/>
    </source>
</evidence>
<comment type="subcellular location">
    <subcellularLocation>
        <location evidence="1">Nucleus</location>
    </subcellularLocation>
</comment>
<dbReference type="OrthoDB" id="1667110at2759"/>
<accession>A0A8K0MPZ9</accession>
<dbReference type="InterPro" id="IPR001841">
    <property type="entry name" value="Znf_RING"/>
</dbReference>
<dbReference type="GO" id="GO:0000118">
    <property type="term" value="C:histone deacetylase complex"/>
    <property type="evidence" value="ECO:0007669"/>
    <property type="project" value="TreeGrafter"/>
</dbReference>
<keyword evidence="5" id="KW-0804">Transcription</keyword>
<comment type="caution">
    <text evidence="13">The sequence shown here is derived from an EMBL/GenBank/DDBJ whole genome shotgun (WGS) entry which is preliminary data.</text>
</comment>
<organism evidence="13 14">
    <name type="scientific">Rhamnella rubrinervis</name>
    <dbReference type="NCBI Taxonomy" id="2594499"/>
    <lineage>
        <taxon>Eukaryota</taxon>
        <taxon>Viridiplantae</taxon>
        <taxon>Streptophyta</taxon>
        <taxon>Embryophyta</taxon>
        <taxon>Tracheophyta</taxon>
        <taxon>Spermatophyta</taxon>
        <taxon>Magnoliopsida</taxon>
        <taxon>eudicotyledons</taxon>
        <taxon>Gunneridae</taxon>
        <taxon>Pentapetalae</taxon>
        <taxon>rosids</taxon>
        <taxon>fabids</taxon>
        <taxon>Rosales</taxon>
        <taxon>Rhamnaceae</taxon>
        <taxon>rhamnoid group</taxon>
        <taxon>Rhamneae</taxon>
        <taxon>Rhamnella</taxon>
    </lineage>
</organism>
<evidence type="ECO:0000256" key="7">
    <source>
        <dbReference type="PROSITE-ProRule" id="PRU00175"/>
    </source>
</evidence>
<dbReference type="Proteomes" id="UP000796880">
    <property type="component" value="Unassembled WGS sequence"/>
</dbReference>
<feature type="region of interest" description="Disordered" evidence="9">
    <location>
        <begin position="737"/>
        <end position="758"/>
    </location>
</feature>
<dbReference type="InterPro" id="IPR045109">
    <property type="entry name" value="LSDs-like"/>
</dbReference>
<comment type="similarity">
    <text evidence="2">Belongs to the JARID1 histone demethylase family.</text>
</comment>
<protein>
    <recommendedName>
        <fullName evidence="15">Lysine-specific demethylase JMJ25</fullName>
    </recommendedName>
</protein>
<evidence type="ECO:0000256" key="9">
    <source>
        <dbReference type="SAM" id="MobiDB-lite"/>
    </source>
</evidence>
<dbReference type="SMART" id="SM00558">
    <property type="entry name" value="JmjC"/>
    <property type="match status" value="1"/>
</dbReference>
<feature type="domain" description="JmjC" evidence="11">
    <location>
        <begin position="609"/>
        <end position="879"/>
    </location>
</feature>
<dbReference type="InterPro" id="IPR018866">
    <property type="entry name" value="Znf-4CXXC_R1"/>
</dbReference>
<keyword evidence="6" id="KW-0539">Nucleus</keyword>
<evidence type="ECO:0000313" key="13">
    <source>
        <dbReference type="EMBL" id="KAF3454431.1"/>
    </source>
</evidence>
<dbReference type="InterPro" id="IPR003347">
    <property type="entry name" value="JmjC_dom"/>
</dbReference>
<feature type="compositionally biased region" description="Polar residues" evidence="9">
    <location>
        <begin position="1"/>
        <end position="11"/>
    </location>
</feature>
<dbReference type="PANTHER" id="PTHR12549:SF17">
    <property type="entry name" value="E3 UBIQUITIN-PROTEIN LIGASE JMJ24"/>
    <property type="match status" value="1"/>
</dbReference>
<dbReference type="GO" id="GO:0006357">
    <property type="term" value="P:regulation of transcription by RNA polymerase II"/>
    <property type="evidence" value="ECO:0007669"/>
    <property type="project" value="TreeGrafter"/>
</dbReference>
<evidence type="ECO:0000259" key="11">
    <source>
        <dbReference type="PROSITE" id="PS51184"/>
    </source>
</evidence>
<dbReference type="AlphaFoldDB" id="A0A8K0MPZ9"/>
<feature type="domain" description="RING-type" evidence="10">
    <location>
        <begin position="199"/>
        <end position="246"/>
    </location>
</feature>
<dbReference type="GO" id="GO:0031490">
    <property type="term" value="F:chromatin DNA binding"/>
    <property type="evidence" value="ECO:0007669"/>
    <property type="project" value="TreeGrafter"/>
</dbReference>
<proteinExistence type="inferred from homology"/>